<dbReference type="eggNOG" id="COG0657">
    <property type="taxonomic scope" value="Bacteria"/>
</dbReference>
<gene>
    <name evidence="3" type="ORF">CtesDRAFT_PD2299</name>
</gene>
<dbReference type="InterPro" id="IPR049492">
    <property type="entry name" value="BD-FAE-like_dom"/>
</dbReference>
<dbReference type="ESTHER" id="comte-b7wsq9">
    <property type="family name" value="BD-FAE"/>
</dbReference>
<reference evidence="3 4" key="1">
    <citation type="journal article" date="2004" name="Appl. Environ. Microbiol.">
        <title>Mineralization of individual congeners of linear alkylbenzenesulfonate by defined pairs of heterotrophic bacteria.</title>
        <authorList>
            <person name="Schleheck D."/>
            <person name="Knepper T.P."/>
            <person name="Fischer K."/>
            <person name="Cook A.M."/>
        </authorList>
    </citation>
    <scope>NUCLEOTIDE SEQUENCE [LARGE SCALE GENOMIC DNA]</scope>
    <source>
        <strain evidence="4">DSM 14576 / KF-1</strain>
    </source>
</reference>
<proteinExistence type="predicted"/>
<evidence type="ECO:0000259" key="2">
    <source>
        <dbReference type="Pfam" id="PF20434"/>
    </source>
</evidence>
<dbReference type="SUPFAM" id="SSF53474">
    <property type="entry name" value="alpha/beta-Hydrolases"/>
    <property type="match status" value="1"/>
</dbReference>
<dbReference type="EMBL" id="AAUJ02000001">
    <property type="protein sequence ID" value="EED67353.1"/>
    <property type="molecule type" value="Genomic_DNA"/>
</dbReference>
<evidence type="ECO:0000256" key="1">
    <source>
        <dbReference type="ARBA" id="ARBA00022801"/>
    </source>
</evidence>
<comment type="caution">
    <text evidence="3">The sequence shown here is derived from an EMBL/GenBank/DDBJ whole genome shotgun (WGS) entry which is preliminary data.</text>
</comment>
<dbReference type="GO" id="GO:0016787">
    <property type="term" value="F:hydrolase activity"/>
    <property type="evidence" value="ECO:0007669"/>
    <property type="project" value="UniProtKB-KW"/>
</dbReference>
<keyword evidence="1" id="KW-0378">Hydrolase</keyword>
<evidence type="ECO:0000313" key="3">
    <source>
        <dbReference type="EMBL" id="EED67353.1"/>
    </source>
</evidence>
<dbReference type="PANTHER" id="PTHR48081">
    <property type="entry name" value="AB HYDROLASE SUPERFAMILY PROTEIN C4A8.06C"/>
    <property type="match status" value="1"/>
</dbReference>
<dbReference type="Proteomes" id="UP000003039">
    <property type="component" value="Unassembled WGS sequence"/>
</dbReference>
<name>B7WSQ9_COMTK</name>
<evidence type="ECO:0000313" key="4">
    <source>
        <dbReference type="Proteomes" id="UP000003039"/>
    </source>
</evidence>
<accession>B7WSQ9</accession>
<feature type="domain" description="BD-FAE-like" evidence="2">
    <location>
        <begin position="77"/>
        <end position="182"/>
    </location>
</feature>
<dbReference type="Pfam" id="PF20434">
    <property type="entry name" value="BD-FAE"/>
    <property type="match status" value="1"/>
</dbReference>
<organism evidence="3 4">
    <name type="scientific">Comamonas testosteroni (strain DSM 14576 / KF-1)</name>
    <name type="common">Pseudomonas testosteroni</name>
    <dbReference type="NCBI Taxonomy" id="399795"/>
    <lineage>
        <taxon>Bacteria</taxon>
        <taxon>Pseudomonadati</taxon>
        <taxon>Pseudomonadota</taxon>
        <taxon>Betaproteobacteria</taxon>
        <taxon>Burkholderiales</taxon>
        <taxon>Comamonadaceae</taxon>
        <taxon>Comamonas</taxon>
    </lineage>
</organism>
<dbReference type="InterPro" id="IPR050300">
    <property type="entry name" value="GDXG_lipolytic_enzyme"/>
</dbReference>
<protein>
    <submittedName>
        <fullName evidence="3">Putative esterase/lipase</fullName>
    </submittedName>
</protein>
<dbReference type="AlphaFoldDB" id="B7WSQ9"/>
<dbReference type="PANTHER" id="PTHR48081:SF33">
    <property type="entry name" value="KYNURENINE FORMAMIDASE"/>
    <property type="match status" value="1"/>
</dbReference>
<sequence length="323" mass="35368">MLCAAIDHRPKPKAAQKMPSISTNSTIAYYDRQYNARASVQDPLAYLARYTQESQAAFALSGAVRNQRYSPRATDVLDIYLPSTQAGTAQAAPVFIFIHGGYWKALGKDDSAFMAPALTQEGAIVVVPDYDLAPSVTLDHIVDQMRQAYAWVVRNIAIYGGDARNICVCGSSAGGHLVGMLLAKDWQQDHDLPAQAVPRSALTLSGLFDLQPLLTTHINDWMQLDDAAAIRNSPRFLLPDAGTHAQSQLRVSCGEFESHEFKRQSRDYLAAWQARCLPGQWVEAPATNHFDLPLQLADPQSAIHQTALQLMGLDQSSSSMRAA</sequence>
<dbReference type="Gene3D" id="3.40.50.1820">
    <property type="entry name" value="alpha/beta hydrolase"/>
    <property type="match status" value="1"/>
</dbReference>
<dbReference type="InterPro" id="IPR029058">
    <property type="entry name" value="AB_hydrolase_fold"/>
</dbReference>